<dbReference type="InterPro" id="IPR022066">
    <property type="entry name" value="PdtaS_GAF"/>
</dbReference>
<evidence type="ECO:0000259" key="9">
    <source>
        <dbReference type="PROSITE" id="PS50109"/>
    </source>
</evidence>
<keyword evidence="6 10" id="KW-0418">Kinase</keyword>
<dbReference type="CDD" id="cd00130">
    <property type="entry name" value="PAS"/>
    <property type="match status" value="1"/>
</dbReference>
<dbReference type="InterPro" id="IPR013656">
    <property type="entry name" value="PAS_4"/>
</dbReference>
<dbReference type="SUPFAM" id="SSF55874">
    <property type="entry name" value="ATPase domain of HSP90 chaperone/DNA topoisomerase II/histidine kinase"/>
    <property type="match status" value="1"/>
</dbReference>
<dbReference type="Gene3D" id="3.30.450.280">
    <property type="entry name" value="GAF domain"/>
    <property type="match status" value="1"/>
</dbReference>
<dbReference type="Pfam" id="PF02518">
    <property type="entry name" value="HATPase_c"/>
    <property type="match status" value="1"/>
</dbReference>
<evidence type="ECO:0000313" key="11">
    <source>
        <dbReference type="Proteomes" id="UP001501072"/>
    </source>
</evidence>
<dbReference type="InterPro" id="IPR011495">
    <property type="entry name" value="Sig_transdc_His_kin_sub2_dim/P"/>
</dbReference>
<dbReference type="CDD" id="cd16951">
    <property type="entry name" value="HATPase_EL346-LOV-HK-like"/>
    <property type="match status" value="1"/>
</dbReference>
<dbReference type="PANTHER" id="PTHR41523:SF8">
    <property type="entry name" value="ETHYLENE RESPONSE SENSOR PROTEIN"/>
    <property type="match status" value="1"/>
</dbReference>
<evidence type="ECO:0000256" key="5">
    <source>
        <dbReference type="ARBA" id="ARBA00022741"/>
    </source>
</evidence>
<keyword evidence="4" id="KW-0808">Transferase</keyword>
<dbReference type="InterPro" id="IPR000014">
    <property type="entry name" value="PAS"/>
</dbReference>
<evidence type="ECO:0000256" key="4">
    <source>
        <dbReference type="ARBA" id="ARBA00022679"/>
    </source>
</evidence>
<protein>
    <recommendedName>
        <fullName evidence="2">histidine kinase</fullName>
        <ecNumber evidence="2">2.7.13.3</ecNumber>
    </recommendedName>
</protein>
<sequence length="520" mass="57551">MFPQPPQPFAAVRVRTVSEPRKRTSTLALVPSMNELVRQHTALDDSDLEWLHLLVSEWQLLSDLSFADLVLWIPTRDGTRYVSVAQMRPNTGPTSYQNDMVGHLVPRGRRPMLDVAFDEGRIVREGDPEWREEVPVRVESIPVRREDRVLGVIARNTNLLTVRTPSRLELTYLQSASDLAQMIAAGAFPFPDQQADMDVAPRVGDGLIRLDADGIVQYASPNALSAYHRLGLASDLVGHHLGETTAELVPSLTPVDEALVKQASGWAPREFEVEANGGVIQFRAIPLKPKGTRIGSLVLLRDVTELRRRERELITKDATIREIHHRVKNNLQTVAALLRLQARRIDSERGREALEEAVRRVGSIAIVHETLSQNLDERVEFDEIADRVLAMVAEISPGKVTGRRSGRFGILDAEVATPLSMVLTEILQNALEHGFREGDTGTVEVSAVRGGTSRDTRLLVTVQDDGVGLPEDFDVHSSGNLGLQIVRTLVEGELGGTFDMVPAPERGTRVILDIPVRAHK</sequence>
<dbReference type="PANTHER" id="PTHR41523">
    <property type="entry name" value="TWO-COMPONENT SYSTEM SENSOR PROTEIN"/>
    <property type="match status" value="1"/>
</dbReference>
<dbReference type="Pfam" id="PF12282">
    <property type="entry name" value="GAF_PdtaS"/>
    <property type="match status" value="1"/>
</dbReference>
<keyword evidence="3" id="KW-0597">Phosphoprotein</keyword>
<evidence type="ECO:0000313" key="10">
    <source>
        <dbReference type="EMBL" id="GAA1002487.1"/>
    </source>
</evidence>
<dbReference type="PROSITE" id="PS50109">
    <property type="entry name" value="HIS_KIN"/>
    <property type="match status" value="1"/>
</dbReference>
<dbReference type="SMART" id="SM00387">
    <property type="entry name" value="HATPase_c"/>
    <property type="match status" value="1"/>
</dbReference>
<dbReference type="SUPFAM" id="SSF55785">
    <property type="entry name" value="PYP-like sensor domain (PAS domain)"/>
    <property type="match status" value="1"/>
</dbReference>
<dbReference type="InterPro" id="IPR004358">
    <property type="entry name" value="Sig_transdc_His_kin-like_C"/>
</dbReference>
<dbReference type="EMBL" id="BAAAHU010000001">
    <property type="protein sequence ID" value="GAA1002487.1"/>
    <property type="molecule type" value="Genomic_DNA"/>
</dbReference>
<dbReference type="InterPro" id="IPR003594">
    <property type="entry name" value="HATPase_dom"/>
</dbReference>
<accession>A0ABN1SQR8</accession>
<proteinExistence type="predicted"/>
<dbReference type="InterPro" id="IPR038424">
    <property type="entry name" value="H_kinase_PdtaS_GAF_sf"/>
</dbReference>
<evidence type="ECO:0000256" key="8">
    <source>
        <dbReference type="ARBA" id="ARBA00023012"/>
    </source>
</evidence>
<comment type="caution">
    <text evidence="10">The sequence shown here is derived from an EMBL/GenBank/DDBJ whole genome shotgun (WGS) entry which is preliminary data.</text>
</comment>
<dbReference type="Gene3D" id="3.30.450.20">
    <property type="entry name" value="PAS domain"/>
    <property type="match status" value="1"/>
</dbReference>
<organism evidence="10 11">
    <name type="scientific">Streptomyces thermogriseus</name>
    <dbReference type="NCBI Taxonomy" id="75292"/>
    <lineage>
        <taxon>Bacteria</taxon>
        <taxon>Bacillati</taxon>
        <taxon>Actinomycetota</taxon>
        <taxon>Actinomycetes</taxon>
        <taxon>Kitasatosporales</taxon>
        <taxon>Streptomycetaceae</taxon>
        <taxon>Streptomyces</taxon>
    </lineage>
</organism>
<gene>
    <name evidence="10" type="ORF">GCM10009564_00420</name>
</gene>
<dbReference type="EC" id="2.7.13.3" evidence="2"/>
<keyword evidence="5" id="KW-0547">Nucleotide-binding</keyword>
<reference evidence="10 11" key="1">
    <citation type="journal article" date="2019" name="Int. J. Syst. Evol. Microbiol.">
        <title>The Global Catalogue of Microorganisms (GCM) 10K type strain sequencing project: providing services to taxonomists for standard genome sequencing and annotation.</title>
        <authorList>
            <consortium name="The Broad Institute Genomics Platform"/>
            <consortium name="The Broad Institute Genome Sequencing Center for Infectious Disease"/>
            <person name="Wu L."/>
            <person name="Ma J."/>
        </authorList>
    </citation>
    <scope>NUCLEOTIDE SEQUENCE [LARGE SCALE GENOMIC DNA]</scope>
    <source>
        <strain evidence="10 11">JCM 11269</strain>
    </source>
</reference>
<dbReference type="InterPro" id="IPR036890">
    <property type="entry name" value="HATPase_C_sf"/>
</dbReference>
<name>A0ABN1SQR8_9ACTN</name>
<dbReference type="Pfam" id="PF07568">
    <property type="entry name" value="HisKA_2"/>
    <property type="match status" value="1"/>
</dbReference>
<dbReference type="GO" id="GO:0016301">
    <property type="term" value="F:kinase activity"/>
    <property type="evidence" value="ECO:0007669"/>
    <property type="project" value="UniProtKB-KW"/>
</dbReference>
<evidence type="ECO:0000256" key="6">
    <source>
        <dbReference type="ARBA" id="ARBA00022777"/>
    </source>
</evidence>
<dbReference type="Gene3D" id="3.30.565.10">
    <property type="entry name" value="Histidine kinase-like ATPase, C-terminal domain"/>
    <property type="match status" value="1"/>
</dbReference>
<evidence type="ECO:0000256" key="3">
    <source>
        <dbReference type="ARBA" id="ARBA00022553"/>
    </source>
</evidence>
<keyword evidence="7" id="KW-0067">ATP-binding</keyword>
<evidence type="ECO:0000256" key="7">
    <source>
        <dbReference type="ARBA" id="ARBA00022840"/>
    </source>
</evidence>
<evidence type="ECO:0000256" key="2">
    <source>
        <dbReference type="ARBA" id="ARBA00012438"/>
    </source>
</evidence>
<comment type="catalytic activity">
    <reaction evidence="1">
        <text>ATP + protein L-histidine = ADP + protein N-phospho-L-histidine.</text>
        <dbReference type="EC" id="2.7.13.3"/>
    </reaction>
</comment>
<keyword evidence="11" id="KW-1185">Reference proteome</keyword>
<keyword evidence="8" id="KW-0902">Two-component regulatory system</keyword>
<feature type="domain" description="Histidine kinase" evidence="9">
    <location>
        <begin position="322"/>
        <end position="518"/>
    </location>
</feature>
<dbReference type="InterPro" id="IPR035965">
    <property type="entry name" value="PAS-like_dom_sf"/>
</dbReference>
<dbReference type="InterPro" id="IPR005467">
    <property type="entry name" value="His_kinase_dom"/>
</dbReference>
<dbReference type="PRINTS" id="PR00344">
    <property type="entry name" value="BCTRLSENSOR"/>
</dbReference>
<dbReference type="Pfam" id="PF08448">
    <property type="entry name" value="PAS_4"/>
    <property type="match status" value="1"/>
</dbReference>
<dbReference type="Proteomes" id="UP001501072">
    <property type="component" value="Unassembled WGS sequence"/>
</dbReference>
<evidence type="ECO:0000256" key="1">
    <source>
        <dbReference type="ARBA" id="ARBA00000085"/>
    </source>
</evidence>